<dbReference type="EC" id="2.7.13.3" evidence="2"/>
<evidence type="ECO:0000256" key="5">
    <source>
        <dbReference type="ARBA" id="ARBA00023012"/>
    </source>
</evidence>
<dbReference type="InterPro" id="IPR013767">
    <property type="entry name" value="PAS_fold"/>
</dbReference>
<dbReference type="SMART" id="SM00388">
    <property type="entry name" value="HisKA"/>
    <property type="match status" value="1"/>
</dbReference>
<comment type="caution">
    <text evidence="8">The sequence shown here is derived from an EMBL/GenBank/DDBJ whole genome shotgun (WGS) entry which is preliminary data.</text>
</comment>
<evidence type="ECO:0000256" key="3">
    <source>
        <dbReference type="ARBA" id="ARBA00022553"/>
    </source>
</evidence>
<keyword evidence="4" id="KW-0808">Transferase</keyword>
<dbReference type="SUPFAM" id="SSF55785">
    <property type="entry name" value="PYP-like sensor domain (PAS domain)"/>
    <property type="match status" value="1"/>
</dbReference>
<dbReference type="InterPro" id="IPR004358">
    <property type="entry name" value="Sig_transdc_His_kin-like_C"/>
</dbReference>
<dbReference type="SMART" id="SM00387">
    <property type="entry name" value="HATPase_c"/>
    <property type="match status" value="1"/>
</dbReference>
<dbReference type="Pfam" id="PF02518">
    <property type="entry name" value="HATPase_c"/>
    <property type="match status" value="1"/>
</dbReference>
<dbReference type="SUPFAM" id="SSF55781">
    <property type="entry name" value="GAF domain-like"/>
    <property type="match status" value="1"/>
</dbReference>
<dbReference type="InterPro" id="IPR036097">
    <property type="entry name" value="HisK_dim/P_sf"/>
</dbReference>
<dbReference type="CDD" id="cd00082">
    <property type="entry name" value="HisKA"/>
    <property type="match status" value="1"/>
</dbReference>
<reference evidence="8 9" key="1">
    <citation type="submission" date="2023-02" db="EMBL/GenBank/DDBJ databases">
        <title>Dictyobacter halimunensis sp. nov., a new member of the class Ktedonobacteria from forest soil in a geothermal area.</title>
        <authorList>
            <person name="Rachmania M.K."/>
            <person name="Ningsih F."/>
            <person name="Sakai Y."/>
            <person name="Yabe S."/>
            <person name="Yokota A."/>
            <person name="Sjamsuridzal W."/>
        </authorList>
    </citation>
    <scope>NUCLEOTIDE SEQUENCE [LARGE SCALE GENOMIC DNA]</scope>
    <source>
        <strain evidence="8 9">S3.2.2.5</strain>
    </source>
</reference>
<keyword evidence="9" id="KW-1185">Reference proteome</keyword>
<dbReference type="Gene3D" id="1.10.287.130">
    <property type="match status" value="1"/>
</dbReference>
<dbReference type="NCBIfam" id="TIGR00229">
    <property type="entry name" value="sensory_box"/>
    <property type="match status" value="1"/>
</dbReference>
<dbReference type="Gene3D" id="3.30.565.10">
    <property type="entry name" value="Histidine kinase-like ATPase, C-terminal domain"/>
    <property type="match status" value="1"/>
</dbReference>
<dbReference type="Pfam" id="PF00512">
    <property type="entry name" value="HisKA"/>
    <property type="match status" value="1"/>
</dbReference>
<dbReference type="InterPro" id="IPR000014">
    <property type="entry name" value="PAS"/>
</dbReference>
<evidence type="ECO:0000259" key="6">
    <source>
        <dbReference type="PROSITE" id="PS50109"/>
    </source>
</evidence>
<dbReference type="PROSITE" id="PS50109">
    <property type="entry name" value="HIS_KIN"/>
    <property type="match status" value="1"/>
</dbReference>
<comment type="catalytic activity">
    <reaction evidence="1">
        <text>ATP + protein L-histidine = ADP + protein N-phospho-L-histidine.</text>
        <dbReference type="EC" id="2.7.13.3"/>
    </reaction>
</comment>
<dbReference type="PROSITE" id="PS50113">
    <property type="entry name" value="PAC"/>
    <property type="match status" value="1"/>
</dbReference>
<dbReference type="PRINTS" id="PR00344">
    <property type="entry name" value="BCTRLSENSOR"/>
</dbReference>
<dbReference type="Pfam" id="PF00989">
    <property type="entry name" value="PAS"/>
    <property type="match status" value="1"/>
</dbReference>
<dbReference type="Gene3D" id="3.30.450.40">
    <property type="match status" value="1"/>
</dbReference>
<dbReference type="Gene3D" id="3.30.450.20">
    <property type="entry name" value="PAS domain"/>
    <property type="match status" value="1"/>
</dbReference>
<evidence type="ECO:0000256" key="2">
    <source>
        <dbReference type="ARBA" id="ARBA00012438"/>
    </source>
</evidence>
<keyword evidence="3" id="KW-0597">Phosphoprotein</keyword>
<name>A0ABQ6G6D2_9CHLR</name>
<organism evidence="8 9">
    <name type="scientific">Dictyobacter halimunensis</name>
    <dbReference type="NCBI Taxonomy" id="3026934"/>
    <lineage>
        <taxon>Bacteria</taxon>
        <taxon>Bacillati</taxon>
        <taxon>Chloroflexota</taxon>
        <taxon>Ktedonobacteria</taxon>
        <taxon>Ktedonobacterales</taxon>
        <taxon>Dictyobacteraceae</taxon>
        <taxon>Dictyobacter</taxon>
    </lineage>
</organism>
<evidence type="ECO:0000313" key="8">
    <source>
        <dbReference type="EMBL" id="GLV60852.1"/>
    </source>
</evidence>
<dbReference type="SMART" id="SM00091">
    <property type="entry name" value="PAS"/>
    <property type="match status" value="1"/>
</dbReference>
<keyword evidence="5" id="KW-0902">Two-component regulatory system</keyword>
<dbReference type="RefSeq" id="WP_338258056.1">
    <property type="nucleotide sequence ID" value="NZ_BSRI01000002.1"/>
</dbReference>
<keyword evidence="4" id="KW-0418">Kinase</keyword>
<dbReference type="InterPro" id="IPR029016">
    <property type="entry name" value="GAF-like_dom_sf"/>
</dbReference>
<dbReference type="Pfam" id="PF01590">
    <property type="entry name" value="GAF"/>
    <property type="match status" value="1"/>
</dbReference>
<dbReference type="InterPro" id="IPR005467">
    <property type="entry name" value="His_kinase_dom"/>
</dbReference>
<dbReference type="PANTHER" id="PTHR43547:SF2">
    <property type="entry name" value="HYBRID SIGNAL TRANSDUCTION HISTIDINE KINASE C"/>
    <property type="match status" value="1"/>
</dbReference>
<dbReference type="InterPro" id="IPR003661">
    <property type="entry name" value="HisK_dim/P_dom"/>
</dbReference>
<sequence length="735" mass="83787">MELPVQVEKGNILQFYWTADGSTLASESRLSWSRLTGQQEELERPWGWLMAVYVENHEQIQRVWREAVSSATMFTIRYRLQTLEKLKQDVIMRCVPLLREEEQLEGWVSWIWIEDLAFQRQLEQERAALLSREQIKITQAALQQSQQEAAALGSTLHAVFCTAMDGIIIYDAEGKVLQINEAACLLLEFGAKEQCLGKPFVELAREHKFYRVHDDTVQRISMKQIPLIHMLKGKIGSTNRTLNRLVRLPSGRECYLDITLTPLFDQQGCLTSIVAILRDVTALCNQERRIRKAFHTLSHVMDAMIALPLRTNQHMTEESTATTTLMGVGQRLCEVLKQMLDCTAVSMVVVEGAEARMQLAGNSGGRQSIARQIQQDMQDATLFDYLDETSIEQLRTRRIVIRDLRTQPFVRRPSYGIRNFLLAPMLLEGQLIGIISIDRPHKQRYTREEIMLVKALAHMAALMLERVNLLHAWAQAHANELTLQETNHRFDAFLSLASHELRTPLTGIRGNIQLVLRRMQTLVGQEAQPHLTGSTQQRLRQPLQEAVQRAVVQDRMISDLLDVSRIRADRLEMSLCPANLRNIVHQAVQDIRYLATERKIKLYEPAEKMIAVTVDADRIGQVVNNYLTNALKYSAPDQPVEIRLTKENQVARVSVRDQGPGLTAQEQQEIWERFHRVKGIEVQYGAGGGLGLGLYLCHTIIERHEGQIGVHSCKGDGSTFWFTLPLACDHSSYLP</sequence>
<dbReference type="SUPFAM" id="SSF47384">
    <property type="entry name" value="Homodimeric domain of signal transducing histidine kinase"/>
    <property type="match status" value="1"/>
</dbReference>
<dbReference type="InterPro" id="IPR003018">
    <property type="entry name" value="GAF"/>
</dbReference>
<feature type="domain" description="PAC" evidence="7">
    <location>
        <begin position="239"/>
        <end position="292"/>
    </location>
</feature>
<dbReference type="EMBL" id="BSRI01000002">
    <property type="protein sequence ID" value="GLV60852.1"/>
    <property type="molecule type" value="Genomic_DNA"/>
</dbReference>
<dbReference type="InterPro" id="IPR000700">
    <property type="entry name" value="PAS-assoc_C"/>
</dbReference>
<evidence type="ECO:0000256" key="1">
    <source>
        <dbReference type="ARBA" id="ARBA00000085"/>
    </source>
</evidence>
<proteinExistence type="predicted"/>
<evidence type="ECO:0000259" key="7">
    <source>
        <dbReference type="PROSITE" id="PS50113"/>
    </source>
</evidence>
<gene>
    <name evidence="8" type="ORF">KDH_76710</name>
</gene>
<dbReference type="SUPFAM" id="SSF55874">
    <property type="entry name" value="ATPase domain of HSP90 chaperone/DNA topoisomerase II/histidine kinase"/>
    <property type="match status" value="1"/>
</dbReference>
<dbReference type="PANTHER" id="PTHR43547">
    <property type="entry name" value="TWO-COMPONENT HISTIDINE KINASE"/>
    <property type="match status" value="1"/>
</dbReference>
<dbReference type="InterPro" id="IPR035965">
    <property type="entry name" value="PAS-like_dom_sf"/>
</dbReference>
<dbReference type="CDD" id="cd00130">
    <property type="entry name" value="PAS"/>
    <property type="match status" value="1"/>
</dbReference>
<dbReference type="InterPro" id="IPR003594">
    <property type="entry name" value="HATPase_dom"/>
</dbReference>
<dbReference type="Proteomes" id="UP001344906">
    <property type="component" value="Unassembled WGS sequence"/>
</dbReference>
<accession>A0ABQ6G6D2</accession>
<dbReference type="CDD" id="cd00075">
    <property type="entry name" value="HATPase"/>
    <property type="match status" value="1"/>
</dbReference>
<evidence type="ECO:0000313" key="9">
    <source>
        <dbReference type="Proteomes" id="UP001344906"/>
    </source>
</evidence>
<dbReference type="InterPro" id="IPR036890">
    <property type="entry name" value="HATPase_C_sf"/>
</dbReference>
<protein>
    <recommendedName>
        <fullName evidence="2">histidine kinase</fullName>
        <ecNumber evidence="2">2.7.13.3</ecNumber>
    </recommendedName>
</protein>
<feature type="domain" description="Histidine kinase" evidence="6">
    <location>
        <begin position="496"/>
        <end position="728"/>
    </location>
</feature>
<evidence type="ECO:0000256" key="4">
    <source>
        <dbReference type="ARBA" id="ARBA00022777"/>
    </source>
</evidence>